<feature type="compositionally biased region" description="Polar residues" evidence="6">
    <location>
        <begin position="299"/>
        <end position="314"/>
    </location>
</feature>
<gene>
    <name evidence="8" type="ORF">BP6252_08158</name>
</gene>
<keyword evidence="3 5" id="KW-0862">Zinc</keyword>
<feature type="compositionally biased region" description="Low complexity" evidence="6">
    <location>
        <begin position="245"/>
        <end position="262"/>
    </location>
</feature>
<evidence type="ECO:0000259" key="7">
    <source>
        <dbReference type="PROSITE" id="PS50023"/>
    </source>
</evidence>
<dbReference type="GO" id="GO:0030695">
    <property type="term" value="F:GTPase regulator activity"/>
    <property type="evidence" value="ECO:0007669"/>
    <property type="project" value="UniProtKB-ARBA"/>
</dbReference>
<dbReference type="Gene3D" id="2.10.110.10">
    <property type="entry name" value="Cysteine Rich Protein"/>
    <property type="match status" value="2"/>
</dbReference>
<dbReference type="SUPFAM" id="SSF57716">
    <property type="entry name" value="Glucocorticoid receptor-like (DNA-binding domain)"/>
    <property type="match status" value="1"/>
</dbReference>
<feature type="region of interest" description="Disordered" evidence="6">
    <location>
        <begin position="61"/>
        <end position="628"/>
    </location>
</feature>
<evidence type="ECO:0000313" key="8">
    <source>
        <dbReference type="EMBL" id="RDW71595.1"/>
    </source>
</evidence>
<dbReference type="CDD" id="cd08368">
    <property type="entry name" value="LIM"/>
    <property type="match status" value="1"/>
</dbReference>
<proteinExistence type="predicted"/>
<dbReference type="SMART" id="SM00132">
    <property type="entry name" value="LIM"/>
    <property type="match status" value="2"/>
</dbReference>
<feature type="region of interest" description="Disordered" evidence="6">
    <location>
        <begin position="749"/>
        <end position="770"/>
    </location>
</feature>
<dbReference type="Pfam" id="PF00412">
    <property type="entry name" value="LIM"/>
    <property type="match status" value="2"/>
</dbReference>
<dbReference type="PROSITE" id="PS00478">
    <property type="entry name" value="LIM_DOMAIN_1"/>
    <property type="match status" value="1"/>
</dbReference>
<evidence type="ECO:0000256" key="2">
    <source>
        <dbReference type="ARBA" id="ARBA00022737"/>
    </source>
</evidence>
<dbReference type="PANTHER" id="PTHR24212:SF8">
    <property type="entry name" value="LIM ZINC FINGER DOMAIN CONTAINING PROTEIN"/>
    <property type="match status" value="1"/>
</dbReference>
<dbReference type="PROSITE" id="PS50023">
    <property type="entry name" value="LIM_DOMAIN_2"/>
    <property type="match status" value="2"/>
</dbReference>
<dbReference type="FunFam" id="2.10.110.10:FF:000119">
    <property type="entry name" value="LIM domain protein"/>
    <property type="match status" value="1"/>
</dbReference>
<keyword evidence="9" id="KW-1185">Reference proteome</keyword>
<feature type="region of interest" description="Disordered" evidence="6">
    <location>
        <begin position="34"/>
        <end position="53"/>
    </location>
</feature>
<feature type="compositionally biased region" description="Low complexity" evidence="6">
    <location>
        <begin position="467"/>
        <end position="480"/>
    </location>
</feature>
<dbReference type="Proteomes" id="UP000256645">
    <property type="component" value="Unassembled WGS sequence"/>
</dbReference>
<organism evidence="8 9">
    <name type="scientific">Coleophoma cylindrospora</name>
    <dbReference type="NCBI Taxonomy" id="1849047"/>
    <lineage>
        <taxon>Eukaryota</taxon>
        <taxon>Fungi</taxon>
        <taxon>Dikarya</taxon>
        <taxon>Ascomycota</taxon>
        <taxon>Pezizomycotina</taxon>
        <taxon>Leotiomycetes</taxon>
        <taxon>Helotiales</taxon>
        <taxon>Dermateaceae</taxon>
        <taxon>Coleophoma</taxon>
    </lineage>
</organism>
<feature type="compositionally biased region" description="Basic and acidic residues" evidence="6">
    <location>
        <begin position="568"/>
        <end position="578"/>
    </location>
</feature>
<feature type="compositionally biased region" description="Polar residues" evidence="6">
    <location>
        <begin position="191"/>
        <end position="203"/>
    </location>
</feature>
<accession>A0A3D8RC50</accession>
<feature type="domain" description="LIM zinc-binding" evidence="7">
    <location>
        <begin position="691"/>
        <end position="750"/>
    </location>
</feature>
<name>A0A3D8RC50_9HELO</name>
<dbReference type="OrthoDB" id="1112565at2759"/>
<feature type="compositionally biased region" description="Low complexity" evidence="6">
    <location>
        <begin position="406"/>
        <end position="445"/>
    </location>
</feature>
<evidence type="ECO:0000256" key="6">
    <source>
        <dbReference type="SAM" id="MobiDB-lite"/>
    </source>
</evidence>
<feature type="compositionally biased region" description="Low complexity" evidence="6">
    <location>
        <begin position="594"/>
        <end position="603"/>
    </location>
</feature>
<evidence type="ECO:0000313" key="9">
    <source>
        <dbReference type="Proteomes" id="UP000256645"/>
    </source>
</evidence>
<evidence type="ECO:0000256" key="4">
    <source>
        <dbReference type="ARBA" id="ARBA00023038"/>
    </source>
</evidence>
<dbReference type="PANTHER" id="PTHR24212">
    <property type="entry name" value="ZYXIN/TRIP6"/>
    <property type="match status" value="1"/>
</dbReference>
<sequence length="782" mass="84521">MERLPRESSFMPTIKCSMCAKDIEISMMGEHVCGGPAPAGEPTPPPDASASFDRLRYNAKPPMESSMLKPGRQMLPRVDTGAANRPFFRPQEMTPVSASPSRTGSPFQANGRNSPFGKPLRSATAPIQPSMPSPEFSSGLDSPFPPFPATRAASRPRTPQPQQPSQRPGGYGGLAAQKPEDERMYAPVSPRTATSGGLLQRMNTIAPGPFDPRSRSVEPKHQRKKTGSNVKDDALEVNLKAGVHSQSGSISSVHSRGSDSSSNEQSRGVAAPRAPRKNGYGGFGAPQENNLERPLLTPDSRSQTFPRQSQSQEPLSRRPSEPLGSKGLGSRTRTPSNGDDGANGTSPPRGRRPSMGPITTRAPPPRGTSLIRTSRLDWKAGEAPPMPSNINLAEEFGIGNPYHAPSESTSSEKSGYSNTSKTSSRSSPPTTSPARSRRNPSNTSNIDLLMSEIQSSMTDLQPKEIVSTAPTLTLTTSTPAKAQAYKTPDSSYGVQEPKAKELSYGAQEPKPLASSYGVQEPKPLASSYGEQEPKPLASSYGVQEPKPLTPYGVQEPKPMTSSYGVQEPKPEKTSHRVQEAQSPLDPAVQSMRVPSSRSASTSRSPPPLTRAPTSLNPARRPGTSKGTCKHCKLPIKQGQKSVSSADGRLTGRYHKTCFCCTTCLEPFSTSEFYVINDAPYCERHYHKLNGSMCSTCDKGIEGQYLESEAKQKFHPGCLTCSDCRRALKHDYFEMNGQVYCERDAFRRAQQQPRSGGRGLGAGLNIPGGTNRMQRRTTRLMMM</sequence>
<dbReference type="GO" id="GO:0046872">
    <property type="term" value="F:metal ion binding"/>
    <property type="evidence" value="ECO:0007669"/>
    <property type="project" value="UniProtKB-KW"/>
</dbReference>
<evidence type="ECO:0000256" key="1">
    <source>
        <dbReference type="ARBA" id="ARBA00022723"/>
    </source>
</evidence>
<reference evidence="8 9" key="1">
    <citation type="journal article" date="2018" name="IMA Fungus">
        <title>IMA Genome-F 9: Draft genome sequence of Annulohypoxylon stygium, Aspergillus mulundensis, Berkeleyomyces basicola (syn. Thielaviopsis basicola), Ceratocystis smalleyi, two Cercospora beticola strains, Coleophoma cylindrospora, Fusarium fracticaudum, Phialophora cf. hyalina, and Morchella septimelata.</title>
        <authorList>
            <person name="Wingfield B.D."/>
            <person name="Bills G.F."/>
            <person name="Dong Y."/>
            <person name="Huang W."/>
            <person name="Nel W.J."/>
            <person name="Swalarsk-Parry B.S."/>
            <person name="Vaghefi N."/>
            <person name="Wilken P.M."/>
            <person name="An Z."/>
            <person name="de Beer Z.W."/>
            <person name="De Vos L."/>
            <person name="Chen L."/>
            <person name="Duong T.A."/>
            <person name="Gao Y."/>
            <person name="Hammerbacher A."/>
            <person name="Kikkert J.R."/>
            <person name="Li Y."/>
            <person name="Li H."/>
            <person name="Li K."/>
            <person name="Li Q."/>
            <person name="Liu X."/>
            <person name="Ma X."/>
            <person name="Naidoo K."/>
            <person name="Pethybridge S.J."/>
            <person name="Sun J."/>
            <person name="Steenkamp E.T."/>
            <person name="van der Nest M.A."/>
            <person name="van Wyk S."/>
            <person name="Wingfield M.J."/>
            <person name="Xiong C."/>
            <person name="Yue Q."/>
            <person name="Zhang X."/>
        </authorList>
    </citation>
    <scope>NUCLEOTIDE SEQUENCE [LARGE SCALE GENOMIC DNA]</scope>
    <source>
        <strain evidence="8 9">BP6252</strain>
    </source>
</reference>
<protein>
    <recommendedName>
        <fullName evidence="7">LIM zinc-binding domain-containing protein</fullName>
    </recommendedName>
</protein>
<dbReference type="CDD" id="cd09397">
    <property type="entry name" value="LIM1_UF1"/>
    <property type="match status" value="1"/>
</dbReference>
<keyword evidence="4 5" id="KW-0440">LIM domain</keyword>
<feature type="compositionally biased region" description="Polar residues" evidence="6">
    <location>
        <begin position="94"/>
        <end position="113"/>
    </location>
</feature>
<dbReference type="EMBL" id="PDLM01000008">
    <property type="protein sequence ID" value="RDW71595.1"/>
    <property type="molecule type" value="Genomic_DNA"/>
</dbReference>
<evidence type="ECO:0000256" key="3">
    <source>
        <dbReference type="ARBA" id="ARBA00022833"/>
    </source>
</evidence>
<keyword evidence="1 5" id="KW-0479">Metal-binding</keyword>
<dbReference type="AlphaFoldDB" id="A0A3D8RC50"/>
<feature type="domain" description="LIM zinc-binding" evidence="7">
    <location>
        <begin position="626"/>
        <end position="690"/>
    </location>
</feature>
<dbReference type="InterPro" id="IPR001781">
    <property type="entry name" value="Znf_LIM"/>
</dbReference>
<evidence type="ECO:0000256" key="5">
    <source>
        <dbReference type="PROSITE-ProRule" id="PRU00125"/>
    </source>
</evidence>
<keyword evidence="2" id="KW-0677">Repeat</keyword>
<dbReference type="STRING" id="1849047.A0A3D8RC50"/>
<comment type="caution">
    <text evidence="8">The sequence shown here is derived from an EMBL/GenBank/DDBJ whole genome shotgun (WGS) entry which is preliminary data.</text>
</comment>